<protein>
    <submittedName>
        <fullName evidence="1">Uncharacterized protein</fullName>
    </submittedName>
</protein>
<organism evidence="1 2">
    <name type="scientific">Diplodia seriata</name>
    <dbReference type="NCBI Taxonomy" id="420778"/>
    <lineage>
        <taxon>Eukaryota</taxon>
        <taxon>Fungi</taxon>
        <taxon>Dikarya</taxon>
        <taxon>Ascomycota</taxon>
        <taxon>Pezizomycotina</taxon>
        <taxon>Dothideomycetes</taxon>
        <taxon>Dothideomycetes incertae sedis</taxon>
        <taxon>Botryosphaeriales</taxon>
        <taxon>Botryosphaeriaceae</taxon>
        <taxon>Diplodia</taxon>
    </lineage>
</organism>
<gene>
    <name evidence="1" type="ORF">SLS55_003873</name>
</gene>
<reference evidence="1 2" key="1">
    <citation type="submission" date="2024-02" db="EMBL/GenBank/DDBJ databases">
        <title>De novo assembly and annotation of 12 fungi associated with fruit tree decline syndrome in Ontario, Canada.</title>
        <authorList>
            <person name="Sulman M."/>
            <person name="Ellouze W."/>
            <person name="Ilyukhin E."/>
        </authorList>
    </citation>
    <scope>NUCLEOTIDE SEQUENCE [LARGE SCALE GENOMIC DNA]</scope>
    <source>
        <strain evidence="1 2">FDS-637</strain>
    </source>
</reference>
<dbReference type="EMBL" id="JAJVCZ030000004">
    <property type="protein sequence ID" value="KAL0260189.1"/>
    <property type="molecule type" value="Genomic_DNA"/>
</dbReference>
<sequence>MDEPFKRHVIAELEQLLEFRGDDQFETWQTQAARTNLALLHKAVPACAKEDENHDALELDHTTLFEDSTRYTKERVPIFTSKKIHTWLQDILLTQIQASDTTNELMDATEKPAQYLNAVAELLETPQCVTPAGGNHVIQMFNNNATRLHAFIRQKEQE</sequence>
<keyword evidence="2" id="KW-1185">Reference proteome</keyword>
<name>A0ABR3CHS1_9PEZI</name>
<dbReference type="GeneID" id="92007958"/>
<comment type="caution">
    <text evidence="1">The sequence shown here is derived from an EMBL/GenBank/DDBJ whole genome shotgun (WGS) entry which is preliminary data.</text>
</comment>
<dbReference type="RefSeq" id="XP_066633218.1">
    <property type="nucleotide sequence ID" value="XM_066775337.1"/>
</dbReference>
<proteinExistence type="predicted"/>
<dbReference type="Proteomes" id="UP001430584">
    <property type="component" value="Unassembled WGS sequence"/>
</dbReference>
<evidence type="ECO:0000313" key="2">
    <source>
        <dbReference type="Proteomes" id="UP001430584"/>
    </source>
</evidence>
<accession>A0ABR3CHS1</accession>
<evidence type="ECO:0000313" key="1">
    <source>
        <dbReference type="EMBL" id="KAL0260189.1"/>
    </source>
</evidence>